<gene>
    <name evidence="1" type="ORF">PsYK624_118630</name>
</gene>
<organism evidence="1 2">
    <name type="scientific">Phanerochaete sordida</name>
    <dbReference type="NCBI Taxonomy" id="48140"/>
    <lineage>
        <taxon>Eukaryota</taxon>
        <taxon>Fungi</taxon>
        <taxon>Dikarya</taxon>
        <taxon>Basidiomycota</taxon>
        <taxon>Agaricomycotina</taxon>
        <taxon>Agaricomycetes</taxon>
        <taxon>Polyporales</taxon>
        <taxon>Phanerochaetaceae</taxon>
        <taxon>Phanerochaete</taxon>
    </lineage>
</organism>
<name>A0A9P3GHF3_9APHY</name>
<keyword evidence="2" id="KW-1185">Reference proteome</keyword>
<proteinExistence type="predicted"/>
<dbReference type="EMBL" id="BPQB01000051">
    <property type="protein sequence ID" value="GJE95677.1"/>
    <property type="molecule type" value="Genomic_DNA"/>
</dbReference>
<comment type="caution">
    <text evidence="1">The sequence shown here is derived from an EMBL/GenBank/DDBJ whole genome shotgun (WGS) entry which is preliminary data.</text>
</comment>
<evidence type="ECO:0000313" key="2">
    <source>
        <dbReference type="Proteomes" id="UP000703269"/>
    </source>
</evidence>
<evidence type="ECO:0000313" key="1">
    <source>
        <dbReference type="EMBL" id="GJE95677.1"/>
    </source>
</evidence>
<dbReference type="AlphaFoldDB" id="A0A9P3GHF3"/>
<reference evidence="1 2" key="1">
    <citation type="submission" date="2021-08" db="EMBL/GenBank/DDBJ databases">
        <title>Draft Genome Sequence of Phanerochaete sordida strain YK-624.</title>
        <authorList>
            <person name="Mori T."/>
            <person name="Dohra H."/>
            <person name="Suzuki T."/>
            <person name="Kawagishi H."/>
            <person name="Hirai H."/>
        </authorList>
    </citation>
    <scope>NUCLEOTIDE SEQUENCE [LARGE SCALE GENOMIC DNA]</scope>
    <source>
        <strain evidence="1 2">YK-624</strain>
    </source>
</reference>
<protein>
    <submittedName>
        <fullName evidence="1">Uncharacterized protein</fullName>
    </submittedName>
</protein>
<sequence>MGRPRAIKKPTPRRWAPALWKHSPTDYLTLTFNTMLYHSILALLAASLLAQAAPAPLTPGTAAVPRAGYLASGAPMSGEVYKACGKHGCWWNGRKRVDVAAPSEDDDGSGSFDLAPELSPVIEGLRNSTDADGIFA</sequence>
<accession>A0A9P3GHF3</accession>
<dbReference type="Proteomes" id="UP000703269">
    <property type="component" value="Unassembled WGS sequence"/>
</dbReference>